<dbReference type="AlphaFoldDB" id="A0AB35UNY3"/>
<accession>A0AB35UNY3</accession>
<dbReference type="GO" id="GO:0003677">
    <property type="term" value="F:DNA binding"/>
    <property type="evidence" value="ECO:0007669"/>
    <property type="project" value="InterPro"/>
</dbReference>
<reference evidence="1" key="1">
    <citation type="submission" date="2022-03" db="EMBL/GenBank/DDBJ databases">
        <title>First case of bacteraemia caused by Dielma fastidiosa in a patient hospitalised with diverticulitis.</title>
        <authorList>
            <person name="Forman-Ankjaer B."/>
            <person name="Hvid-Jensen F."/>
            <person name="Kobel C.M."/>
            <person name="Greve T."/>
        </authorList>
    </citation>
    <scope>NUCLEOTIDE SEQUENCE</scope>
    <source>
        <strain evidence="1">AUH_DF_2021</strain>
    </source>
</reference>
<dbReference type="InterPro" id="IPR036388">
    <property type="entry name" value="WH-like_DNA-bd_sf"/>
</dbReference>
<evidence type="ECO:0000313" key="1">
    <source>
        <dbReference type="EMBL" id="MDY5169133.1"/>
    </source>
</evidence>
<dbReference type="Proteomes" id="UP001276902">
    <property type="component" value="Unassembled WGS sequence"/>
</dbReference>
<dbReference type="Gene3D" id="1.10.10.10">
    <property type="entry name" value="Winged helix-like DNA-binding domain superfamily/Winged helix DNA-binding domain"/>
    <property type="match status" value="1"/>
</dbReference>
<dbReference type="RefSeq" id="WP_320884104.1">
    <property type="nucleotide sequence ID" value="NZ_JALDAW010000022.1"/>
</dbReference>
<evidence type="ECO:0008006" key="3">
    <source>
        <dbReference type="Google" id="ProtNLM"/>
    </source>
</evidence>
<dbReference type="PANTHER" id="PTHR35807">
    <property type="entry name" value="TRANSCRIPTIONAL REGULATOR REDD-RELATED"/>
    <property type="match status" value="1"/>
</dbReference>
<dbReference type="InterPro" id="IPR051677">
    <property type="entry name" value="AfsR-DnrI-RedD_regulator"/>
</dbReference>
<proteinExistence type="predicted"/>
<evidence type="ECO:0000313" key="2">
    <source>
        <dbReference type="Proteomes" id="UP001276902"/>
    </source>
</evidence>
<sequence>MKTIYIETFGRFSVFIDGQPLLFKNLKAKELLAYLIDNEGDFVSNKDIITTLWKNRINDVSLKRSFRYTLRLLRDAFNAEGIDDLFDVGYGVVKINRNRITCDYYEFIKGNTEAYPYKDDYMYGYEWAESTRRRIEERQSRSKSNK</sequence>
<dbReference type="InterPro" id="IPR016032">
    <property type="entry name" value="Sig_transdc_resp-reg_C-effctor"/>
</dbReference>
<protein>
    <recommendedName>
        <fullName evidence="3">Transcriptional regulator</fullName>
    </recommendedName>
</protein>
<dbReference type="GO" id="GO:0006355">
    <property type="term" value="P:regulation of DNA-templated transcription"/>
    <property type="evidence" value="ECO:0007669"/>
    <property type="project" value="InterPro"/>
</dbReference>
<dbReference type="SUPFAM" id="SSF46894">
    <property type="entry name" value="C-terminal effector domain of the bipartite response regulators"/>
    <property type="match status" value="1"/>
</dbReference>
<gene>
    <name evidence="1" type="ORF">MQE39_13515</name>
</gene>
<dbReference type="EMBL" id="JALDAW010000022">
    <property type="protein sequence ID" value="MDY5169133.1"/>
    <property type="molecule type" value="Genomic_DNA"/>
</dbReference>
<name>A0AB35UNY3_9FIRM</name>
<comment type="caution">
    <text evidence="1">The sequence shown here is derived from an EMBL/GenBank/DDBJ whole genome shotgun (WGS) entry which is preliminary data.</text>
</comment>
<organism evidence="1 2">
    <name type="scientific">Dielma fastidiosa</name>
    <dbReference type="NCBI Taxonomy" id="1034346"/>
    <lineage>
        <taxon>Bacteria</taxon>
        <taxon>Bacillati</taxon>
        <taxon>Bacillota</taxon>
        <taxon>Erysipelotrichia</taxon>
        <taxon>Erysipelotrichales</taxon>
        <taxon>Erysipelotrichaceae</taxon>
        <taxon>Dielma</taxon>
    </lineage>
</organism>